<accession>A0AAV7I4J1</accession>
<dbReference type="Proteomes" id="UP000826195">
    <property type="component" value="Unassembled WGS sequence"/>
</dbReference>
<protein>
    <recommendedName>
        <fullName evidence="3">Transmembrane protein</fullName>
    </recommendedName>
</protein>
<gene>
    <name evidence="1" type="ORF">KQX54_020119</name>
</gene>
<evidence type="ECO:0000313" key="1">
    <source>
        <dbReference type="EMBL" id="KAH0540830.1"/>
    </source>
</evidence>
<comment type="caution">
    <text evidence="1">The sequence shown here is derived from an EMBL/GenBank/DDBJ whole genome shotgun (WGS) entry which is preliminary data.</text>
</comment>
<evidence type="ECO:0008006" key="3">
    <source>
        <dbReference type="Google" id="ProtNLM"/>
    </source>
</evidence>
<keyword evidence="2" id="KW-1185">Reference proteome</keyword>
<dbReference type="EMBL" id="JAHXZJ010002609">
    <property type="protein sequence ID" value="KAH0540830.1"/>
    <property type="molecule type" value="Genomic_DNA"/>
</dbReference>
<name>A0AAV7I4J1_COTGL</name>
<proteinExistence type="predicted"/>
<evidence type="ECO:0000313" key="2">
    <source>
        <dbReference type="Proteomes" id="UP000826195"/>
    </source>
</evidence>
<organism evidence="1 2">
    <name type="scientific">Cotesia glomerata</name>
    <name type="common">Lepidopteran parasitic wasp</name>
    <name type="synonym">Apanteles glomeratus</name>
    <dbReference type="NCBI Taxonomy" id="32391"/>
    <lineage>
        <taxon>Eukaryota</taxon>
        <taxon>Metazoa</taxon>
        <taxon>Ecdysozoa</taxon>
        <taxon>Arthropoda</taxon>
        <taxon>Hexapoda</taxon>
        <taxon>Insecta</taxon>
        <taxon>Pterygota</taxon>
        <taxon>Neoptera</taxon>
        <taxon>Endopterygota</taxon>
        <taxon>Hymenoptera</taxon>
        <taxon>Apocrita</taxon>
        <taxon>Ichneumonoidea</taxon>
        <taxon>Braconidae</taxon>
        <taxon>Microgastrinae</taxon>
        <taxon>Cotesia</taxon>
    </lineage>
</organism>
<dbReference type="AlphaFoldDB" id="A0AAV7I4J1"/>
<reference evidence="1 2" key="1">
    <citation type="journal article" date="2021" name="J. Hered.">
        <title>A chromosome-level genome assembly of the parasitoid wasp, Cotesia glomerata (Hymenoptera: Braconidae).</title>
        <authorList>
            <person name="Pinto B.J."/>
            <person name="Weis J.J."/>
            <person name="Gamble T."/>
            <person name="Ode P.J."/>
            <person name="Paul R."/>
            <person name="Zaspel J.M."/>
        </authorList>
    </citation>
    <scope>NUCLEOTIDE SEQUENCE [LARGE SCALE GENOMIC DNA]</scope>
    <source>
        <strain evidence="1">CgM1</strain>
    </source>
</reference>
<sequence length="125" mass="14096">MSEVGVDRNRSGILFASKNEFQSVCRWLKSREEKEEEEKEKEDKHEDRFSNFSRVRSFVFREVLMKYAALSRRKFSCSTESLLTIRVNLVGLIATSTVAAASAVVWCATGTSFASTEANDEVIAS</sequence>